<dbReference type="AlphaFoldDB" id="A0A450ZS15"/>
<proteinExistence type="predicted"/>
<evidence type="ECO:0000259" key="1">
    <source>
        <dbReference type="Pfam" id="PF00535"/>
    </source>
</evidence>
<dbReference type="GO" id="GO:0016740">
    <property type="term" value="F:transferase activity"/>
    <property type="evidence" value="ECO:0007669"/>
    <property type="project" value="UniProtKB-KW"/>
</dbReference>
<evidence type="ECO:0000313" key="2">
    <source>
        <dbReference type="EMBL" id="VFK56566.1"/>
    </source>
</evidence>
<reference evidence="2" key="1">
    <citation type="submission" date="2019-02" db="EMBL/GenBank/DDBJ databases">
        <authorList>
            <person name="Gruber-Vodicka R. H."/>
            <person name="Seah K. B. B."/>
        </authorList>
    </citation>
    <scope>NUCLEOTIDE SEQUENCE</scope>
    <source>
        <strain evidence="2">BECK_BZ126</strain>
    </source>
</reference>
<organism evidence="2">
    <name type="scientific">Candidatus Kentrum sp. TC</name>
    <dbReference type="NCBI Taxonomy" id="2126339"/>
    <lineage>
        <taxon>Bacteria</taxon>
        <taxon>Pseudomonadati</taxon>
        <taxon>Pseudomonadota</taxon>
        <taxon>Gammaproteobacteria</taxon>
        <taxon>Candidatus Kentrum</taxon>
    </lineage>
</organism>
<dbReference type="SUPFAM" id="SSF53448">
    <property type="entry name" value="Nucleotide-diphospho-sugar transferases"/>
    <property type="match status" value="1"/>
</dbReference>
<name>A0A450ZS15_9GAMM</name>
<dbReference type="InterPro" id="IPR029044">
    <property type="entry name" value="Nucleotide-diphossugar_trans"/>
</dbReference>
<feature type="domain" description="Glycosyltransferase 2-like" evidence="1">
    <location>
        <begin position="14"/>
        <end position="63"/>
    </location>
</feature>
<dbReference type="Gene3D" id="3.90.550.10">
    <property type="entry name" value="Spore Coat Polysaccharide Biosynthesis Protein SpsA, Chain A"/>
    <property type="match status" value="1"/>
</dbReference>
<accession>A0A450ZS15</accession>
<keyword evidence="2" id="KW-0808">Transferase</keyword>
<sequence length="63" mass="6670">MALAALPREAPGFDSVEWLVIDDGSIDDTVEVARANGVDHVVRHTRNQGLVCAFMTGLDACSG</sequence>
<gene>
    <name evidence="2" type="ORF">BECKTC1821F_GA0114240_10111</name>
</gene>
<dbReference type="InterPro" id="IPR001173">
    <property type="entry name" value="Glyco_trans_2-like"/>
</dbReference>
<protein>
    <submittedName>
        <fullName evidence="2">Glycosyl transferase family 2</fullName>
    </submittedName>
</protein>
<dbReference type="EMBL" id="CAADFW010000011">
    <property type="protein sequence ID" value="VFK56566.1"/>
    <property type="molecule type" value="Genomic_DNA"/>
</dbReference>
<dbReference type="Pfam" id="PF00535">
    <property type="entry name" value="Glycos_transf_2"/>
    <property type="match status" value="1"/>
</dbReference>